<keyword evidence="3" id="KW-1185">Reference proteome</keyword>
<name>A0ABQ5CN95_9ASTR</name>
<evidence type="ECO:0000256" key="1">
    <source>
        <dbReference type="SAM" id="MobiDB-lite"/>
    </source>
</evidence>
<accession>A0ABQ5CN95</accession>
<gene>
    <name evidence="2" type="ORF">Tco_0908088</name>
</gene>
<evidence type="ECO:0000313" key="2">
    <source>
        <dbReference type="EMBL" id="GJT27813.1"/>
    </source>
</evidence>
<sequence>MWNSIQNEPYERPMITNPDDTKKEILKPLSKMTTANKSQYIADVKVMIYLLQTIPNDIYNSVDACKNAKEMWERIKRLMFGSDVTSHVRHSRLMDEFDMFAAKEGEALRRNPQISYAVTHQKTINRGRIQLLELSFSLPSDETTGASPQVVFQHSPAFQEGRIRCERKTIAGRRSIPKTLHTTPPNEDYVAPTTKSILDDLLEEFGDEILNVTMVDEGAKCNPAKDLEEIEILLAKEPQSNFTEIQDLEEIEILLAKEPQSNFTEIQIYAFGISFLVAIQVEAREVDAWIQGRM</sequence>
<dbReference type="EMBL" id="BQNB010014410">
    <property type="protein sequence ID" value="GJT27813.1"/>
    <property type="molecule type" value="Genomic_DNA"/>
</dbReference>
<feature type="region of interest" description="Disordered" evidence="1">
    <location>
        <begin position="1"/>
        <end position="21"/>
    </location>
</feature>
<comment type="caution">
    <text evidence="2">The sequence shown here is derived from an EMBL/GenBank/DDBJ whole genome shotgun (WGS) entry which is preliminary data.</text>
</comment>
<reference evidence="2" key="1">
    <citation type="journal article" date="2022" name="Int. J. Mol. Sci.">
        <title>Draft Genome of Tanacetum Coccineum: Genomic Comparison of Closely Related Tanacetum-Family Plants.</title>
        <authorList>
            <person name="Yamashiro T."/>
            <person name="Shiraishi A."/>
            <person name="Nakayama K."/>
            <person name="Satake H."/>
        </authorList>
    </citation>
    <scope>NUCLEOTIDE SEQUENCE</scope>
</reference>
<organism evidence="2 3">
    <name type="scientific">Tanacetum coccineum</name>
    <dbReference type="NCBI Taxonomy" id="301880"/>
    <lineage>
        <taxon>Eukaryota</taxon>
        <taxon>Viridiplantae</taxon>
        <taxon>Streptophyta</taxon>
        <taxon>Embryophyta</taxon>
        <taxon>Tracheophyta</taxon>
        <taxon>Spermatophyta</taxon>
        <taxon>Magnoliopsida</taxon>
        <taxon>eudicotyledons</taxon>
        <taxon>Gunneridae</taxon>
        <taxon>Pentapetalae</taxon>
        <taxon>asterids</taxon>
        <taxon>campanulids</taxon>
        <taxon>Asterales</taxon>
        <taxon>Asteraceae</taxon>
        <taxon>Asteroideae</taxon>
        <taxon>Anthemideae</taxon>
        <taxon>Anthemidinae</taxon>
        <taxon>Tanacetum</taxon>
    </lineage>
</organism>
<protein>
    <submittedName>
        <fullName evidence="2">Uncharacterized protein</fullName>
    </submittedName>
</protein>
<evidence type="ECO:0000313" key="3">
    <source>
        <dbReference type="Proteomes" id="UP001151760"/>
    </source>
</evidence>
<reference evidence="2" key="2">
    <citation type="submission" date="2022-01" db="EMBL/GenBank/DDBJ databases">
        <authorList>
            <person name="Yamashiro T."/>
            <person name="Shiraishi A."/>
            <person name="Satake H."/>
            <person name="Nakayama K."/>
        </authorList>
    </citation>
    <scope>NUCLEOTIDE SEQUENCE</scope>
</reference>
<proteinExistence type="predicted"/>
<dbReference type="Proteomes" id="UP001151760">
    <property type="component" value="Unassembled WGS sequence"/>
</dbReference>